<evidence type="ECO:0000256" key="3">
    <source>
        <dbReference type="ARBA" id="ARBA00022723"/>
    </source>
</evidence>
<dbReference type="GO" id="GO:0030154">
    <property type="term" value="P:cell differentiation"/>
    <property type="evidence" value="ECO:0007669"/>
    <property type="project" value="TreeGrafter"/>
</dbReference>
<evidence type="ECO:0000256" key="1">
    <source>
        <dbReference type="ARBA" id="ARBA00004123"/>
    </source>
</evidence>
<sequence length="335" mass="36466">MGSNLVDEIDCGSFFDQIDDLIEFPSENECGGFSSTDCKEFPSIWDQPSDPLFSGSYNNSPSDLSAELSVPYEDIVQLEWLSTFVEDSFSAGGLTLGKENAPINKETSHSKFQSSSPVSVLESSSSSSSSSSCSGGKTIPLSPCHRGPQRARSKRPRPATFNPRPAIQLISPTSVFIENPRPFVAPVTSSESGNFAQSPMKKIPRPAATAAEQKTKKKIKFTIPLAPIETNQNSSAHAVRRCMHCEITKTPQWRAGPLGPKTLCNACGVRYKSGRLFPEYRPAASPTFVPSMHSNSHKKVLEMRTKDIPENNATARTQIPATITEQAFSKSSVEE</sequence>
<comment type="function">
    <text evidence="11">Transcriptional activator that specifically binds 5'-GATA-3' or 5'-GAT-3' motifs within gene promoters.</text>
</comment>
<dbReference type="PANTHER" id="PTHR45658">
    <property type="entry name" value="GATA TRANSCRIPTION FACTOR"/>
    <property type="match status" value="1"/>
</dbReference>
<comment type="similarity">
    <text evidence="2 11">Belongs to the type IV zinc-finger family. Class A subfamily.</text>
</comment>
<dbReference type="GO" id="GO:0045893">
    <property type="term" value="P:positive regulation of DNA-templated transcription"/>
    <property type="evidence" value="ECO:0007669"/>
    <property type="project" value="InterPro"/>
</dbReference>
<keyword evidence="4 12" id="KW-0863">Zinc-finger</keyword>
<dbReference type="InterPro" id="IPR013088">
    <property type="entry name" value="Znf_NHR/GATA"/>
</dbReference>
<comment type="caution">
    <text evidence="15">The sequence shown here is derived from an EMBL/GenBank/DDBJ whole genome shotgun (WGS) entry which is preliminary data.</text>
</comment>
<comment type="subcellular location">
    <subcellularLocation>
        <location evidence="1 11">Nucleus</location>
    </subcellularLocation>
</comment>
<feature type="compositionally biased region" description="Low complexity" evidence="13">
    <location>
        <begin position="114"/>
        <end position="134"/>
    </location>
</feature>
<accession>A0A314KRJ1</accession>
<keyword evidence="10 11" id="KW-0539">Nucleus</keyword>
<feature type="region of interest" description="Disordered" evidence="13">
    <location>
        <begin position="105"/>
        <end position="165"/>
    </location>
</feature>
<reference evidence="15" key="1">
    <citation type="submission" date="2016-11" db="EMBL/GenBank/DDBJ databases">
        <title>The genome of Nicotiana attenuata.</title>
        <authorList>
            <person name="Xu S."/>
            <person name="Brockmoeller T."/>
            <person name="Gaquerel E."/>
            <person name="Navarro A."/>
            <person name="Kuhl H."/>
            <person name="Gase K."/>
            <person name="Ling Z."/>
            <person name="Zhou W."/>
            <person name="Kreitzer C."/>
            <person name="Stanke M."/>
            <person name="Tang H."/>
            <person name="Lyons E."/>
            <person name="Pandey P."/>
            <person name="Pandey S.P."/>
            <person name="Timmermann B."/>
            <person name="Baldwin I.T."/>
        </authorList>
    </citation>
    <scope>NUCLEOTIDE SEQUENCE [LARGE SCALE GENOMIC DNA]</scope>
    <source>
        <strain evidence="15">UT</strain>
    </source>
</reference>
<dbReference type="GeneID" id="109207996"/>
<dbReference type="OrthoDB" id="2162994at2759"/>
<evidence type="ECO:0000256" key="7">
    <source>
        <dbReference type="ARBA" id="ARBA00023125"/>
    </source>
</evidence>
<evidence type="ECO:0000259" key="14">
    <source>
        <dbReference type="PROSITE" id="PS50114"/>
    </source>
</evidence>
<organism evidence="15 16">
    <name type="scientific">Nicotiana attenuata</name>
    <name type="common">Coyote tobacco</name>
    <dbReference type="NCBI Taxonomy" id="49451"/>
    <lineage>
        <taxon>Eukaryota</taxon>
        <taxon>Viridiplantae</taxon>
        <taxon>Streptophyta</taxon>
        <taxon>Embryophyta</taxon>
        <taxon>Tracheophyta</taxon>
        <taxon>Spermatophyta</taxon>
        <taxon>Magnoliopsida</taxon>
        <taxon>eudicotyledons</taxon>
        <taxon>Gunneridae</taxon>
        <taxon>Pentapetalae</taxon>
        <taxon>asterids</taxon>
        <taxon>lamiids</taxon>
        <taxon>Solanales</taxon>
        <taxon>Solanaceae</taxon>
        <taxon>Nicotianoideae</taxon>
        <taxon>Nicotianeae</taxon>
        <taxon>Nicotiana</taxon>
    </lineage>
</organism>
<dbReference type="SUPFAM" id="SSF57716">
    <property type="entry name" value="Glucocorticoid receptor-like (DNA-binding domain)"/>
    <property type="match status" value="1"/>
</dbReference>
<dbReference type="SMART" id="SM00401">
    <property type="entry name" value="ZnF_GATA"/>
    <property type="match status" value="1"/>
</dbReference>
<dbReference type="CDD" id="cd00202">
    <property type="entry name" value="ZnF_GATA"/>
    <property type="match status" value="1"/>
</dbReference>
<evidence type="ECO:0000256" key="12">
    <source>
        <dbReference type="PROSITE-ProRule" id="PRU00094"/>
    </source>
</evidence>
<dbReference type="GO" id="GO:0008270">
    <property type="term" value="F:zinc ion binding"/>
    <property type="evidence" value="ECO:0007669"/>
    <property type="project" value="UniProtKB-KW"/>
</dbReference>
<dbReference type="EMBL" id="MJEQ01001159">
    <property type="protein sequence ID" value="OIT31970.1"/>
    <property type="molecule type" value="Genomic_DNA"/>
</dbReference>
<dbReference type="GO" id="GO:0005634">
    <property type="term" value="C:nucleus"/>
    <property type="evidence" value="ECO:0007669"/>
    <property type="project" value="UniProtKB-SubCell"/>
</dbReference>
<dbReference type="PROSITE" id="PS50114">
    <property type="entry name" value="GATA_ZN_FINGER_2"/>
    <property type="match status" value="1"/>
</dbReference>
<dbReference type="Proteomes" id="UP000187609">
    <property type="component" value="Unassembled WGS sequence"/>
</dbReference>
<dbReference type="GO" id="GO:0043565">
    <property type="term" value="F:sequence-specific DNA binding"/>
    <property type="evidence" value="ECO:0007669"/>
    <property type="project" value="InterPro"/>
</dbReference>
<keyword evidence="3" id="KW-0479">Metal-binding</keyword>
<proteinExistence type="inferred from homology"/>
<dbReference type="KEGG" id="nau:109207996"/>
<evidence type="ECO:0000256" key="11">
    <source>
        <dbReference type="PIRNR" id="PIRNR016992"/>
    </source>
</evidence>
<dbReference type="FunFam" id="3.30.50.10:FF:000018">
    <property type="entry name" value="GATA transcription factor"/>
    <property type="match status" value="1"/>
</dbReference>
<evidence type="ECO:0000256" key="10">
    <source>
        <dbReference type="ARBA" id="ARBA00023242"/>
    </source>
</evidence>
<feature type="compositionally biased region" description="Polar residues" evidence="13">
    <location>
        <begin position="311"/>
        <end position="335"/>
    </location>
</feature>
<gene>
    <name evidence="15" type="primary">GATA8_1</name>
    <name evidence="15" type="ORF">A4A49_10222</name>
</gene>
<evidence type="ECO:0000256" key="5">
    <source>
        <dbReference type="ARBA" id="ARBA00022833"/>
    </source>
</evidence>
<evidence type="ECO:0000313" key="16">
    <source>
        <dbReference type="Proteomes" id="UP000187609"/>
    </source>
</evidence>
<dbReference type="InterPro" id="IPR000679">
    <property type="entry name" value="Znf_GATA"/>
</dbReference>
<feature type="domain" description="GATA-type" evidence="14">
    <location>
        <begin position="236"/>
        <end position="272"/>
    </location>
</feature>
<protein>
    <recommendedName>
        <fullName evidence="11">GATA transcription factor</fullName>
    </recommendedName>
</protein>
<keyword evidence="5" id="KW-0862">Zinc</keyword>
<keyword evidence="6 11" id="KW-0805">Transcription regulation</keyword>
<evidence type="ECO:0000256" key="2">
    <source>
        <dbReference type="ARBA" id="ARBA00005694"/>
    </source>
</evidence>
<dbReference type="InterPro" id="IPR051140">
    <property type="entry name" value="GATA_TF"/>
</dbReference>
<evidence type="ECO:0000256" key="4">
    <source>
        <dbReference type="ARBA" id="ARBA00022771"/>
    </source>
</evidence>
<evidence type="ECO:0000256" key="9">
    <source>
        <dbReference type="ARBA" id="ARBA00023163"/>
    </source>
</evidence>
<evidence type="ECO:0000256" key="13">
    <source>
        <dbReference type="SAM" id="MobiDB-lite"/>
    </source>
</evidence>
<evidence type="ECO:0000313" key="15">
    <source>
        <dbReference type="EMBL" id="OIT31970.1"/>
    </source>
</evidence>
<dbReference type="Pfam" id="PF00320">
    <property type="entry name" value="GATA"/>
    <property type="match status" value="1"/>
</dbReference>
<dbReference type="SMR" id="A0A314KRJ1"/>
<name>A0A314KRJ1_NICAT</name>
<evidence type="ECO:0000256" key="8">
    <source>
        <dbReference type="ARBA" id="ARBA00023159"/>
    </source>
</evidence>
<dbReference type="AlphaFoldDB" id="A0A314KRJ1"/>
<dbReference type="PIRSF" id="PIRSF016992">
    <property type="entry name" value="TF_GATA_plant"/>
    <property type="match status" value="1"/>
</dbReference>
<feature type="compositionally biased region" description="Basic residues" evidence="13">
    <location>
        <begin position="147"/>
        <end position="157"/>
    </location>
</feature>
<dbReference type="STRING" id="49451.A0A314KRJ1"/>
<dbReference type="InterPro" id="IPR016679">
    <property type="entry name" value="TF_GATA_pln"/>
</dbReference>
<dbReference type="Gene3D" id="3.30.50.10">
    <property type="entry name" value="Erythroid Transcription Factor GATA-1, subunit A"/>
    <property type="match status" value="1"/>
</dbReference>
<dbReference type="PANTHER" id="PTHR45658:SF51">
    <property type="entry name" value="GATA TRANSCRIPTION FACTOR 8"/>
    <property type="match status" value="1"/>
</dbReference>
<dbReference type="Gramene" id="OIT31970">
    <property type="protein sequence ID" value="OIT31970"/>
    <property type="gene ID" value="A4A49_10222"/>
</dbReference>
<feature type="region of interest" description="Disordered" evidence="13">
    <location>
        <begin position="306"/>
        <end position="335"/>
    </location>
</feature>
<keyword evidence="16" id="KW-1185">Reference proteome</keyword>
<dbReference type="PROSITE" id="PS00344">
    <property type="entry name" value="GATA_ZN_FINGER_1"/>
    <property type="match status" value="1"/>
</dbReference>
<evidence type="ECO:0000256" key="6">
    <source>
        <dbReference type="ARBA" id="ARBA00023015"/>
    </source>
</evidence>
<keyword evidence="9 11" id="KW-0804">Transcription</keyword>
<keyword evidence="7 11" id="KW-0238">DNA-binding</keyword>
<keyword evidence="8 11" id="KW-0010">Activator</keyword>